<dbReference type="Gene3D" id="3.30.540.10">
    <property type="entry name" value="Fructose-1,6-Bisphosphatase, subunit A, domain 1"/>
    <property type="match status" value="1"/>
</dbReference>
<comment type="similarity">
    <text evidence="2">Belongs to the inositol monophosphatase superfamily.</text>
</comment>
<dbReference type="AlphaFoldDB" id="A0A6A6TW45"/>
<dbReference type="GO" id="GO:0000103">
    <property type="term" value="P:sulfate assimilation"/>
    <property type="evidence" value="ECO:0007669"/>
    <property type="project" value="TreeGrafter"/>
</dbReference>
<dbReference type="Pfam" id="PF00459">
    <property type="entry name" value="Inositol_P"/>
    <property type="match status" value="1"/>
</dbReference>
<keyword evidence="5 6" id="KW-0460">Magnesium</keyword>
<evidence type="ECO:0000256" key="6">
    <source>
        <dbReference type="PIRSR" id="PIRSR600760-2"/>
    </source>
</evidence>
<organism evidence="8 9">
    <name type="scientific">Microthyrium microscopicum</name>
    <dbReference type="NCBI Taxonomy" id="703497"/>
    <lineage>
        <taxon>Eukaryota</taxon>
        <taxon>Fungi</taxon>
        <taxon>Dikarya</taxon>
        <taxon>Ascomycota</taxon>
        <taxon>Pezizomycotina</taxon>
        <taxon>Dothideomycetes</taxon>
        <taxon>Dothideomycetes incertae sedis</taxon>
        <taxon>Microthyriales</taxon>
        <taxon>Microthyriaceae</taxon>
        <taxon>Microthyrium</taxon>
    </lineage>
</organism>
<dbReference type="Proteomes" id="UP000799302">
    <property type="component" value="Unassembled WGS sequence"/>
</dbReference>
<proteinExistence type="inferred from homology"/>
<keyword evidence="3 6" id="KW-0479">Metal-binding</keyword>
<dbReference type="GO" id="GO:0046872">
    <property type="term" value="F:metal ion binding"/>
    <property type="evidence" value="ECO:0007669"/>
    <property type="project" value="UniProtKB-KW"/>
</dbReference>
<feature type="binding site" evidence="6">
    <location>
        <position position="156"/>
    </location>
    <ligand>
        <name>Mg(2+)</name>
        <dbReference type="ChEBI" id="CHEBI:18420"/>
        <label>1</label>
        <note>catalytic</note>
    </ligand>
</feature>
<accession>A0A6A6TW45</accession>
<reference evidence="8" key="1">
    <citation type="journal article" date="2020" name="Stud. Mycol.">
        <title>101 Dothideomycetes genomes: a test case for predicting lifestyles and emergence of pathogens.</title>
        <authorList>
            <person name="Haridas S."/>
            <person name="Albert R."/>
            <person name="Binder M."/>
            <person name="Bloem J."/>
            <person name="Labutti K."/>
            <person name="Salamov A."/>
            <person name="Andreopoulos B."/>
            <person name="Baker S."/>
            <person name="Barry K."/>
            <person name="Bills G."/>
            <person name="Bluhm B."/>
            <person name="Cannon C."/>
            <person name="Castanera R."/>
            <person name="Culley D."/>
            <person name="Daum C."/>
            <person name="Ezra D."/>
            <person name="Gonzalez J."/>
            <person name="Henrissat B."/>
            <person name="Kuo A."/>
            <person name="Liang C."/>
            <person name="Lipzen A."/>
            <person name="Lutzoni F."/>
            <person name="Magnuson J."/>
            <person name="Mondo S."/>
            <person name="Nolan M."/>
            <person name="Ohm R."/>
            <person name="Pangilinan J."/>
            <person name="Park H.-J."/>
            <person name="Ramirez L."/>
            <person name="Alfaro M."/>
            <person name="Sun H."/>
            <person name="Tritt A."/>
            <person name="Yoshinaga Y."/>
            <person name="Zwiers L.-H."/>
            <person name="Turgeon B."/>
            <person name="Goodwin S."/>
            <person name="Spatafora J."/>
            <person name="Crous P."/>
            <person name="Grigoriev I."/>
        </authorList>
    </citation>
    <scope>NUCLEOTIDE SEQUENCE</scope>
    <source>
        <strain evidence="8">CBS 115976</strain>
    </source>
</reference>
<sequence>MGDTTTTKPQAEPTSNFPTKAPFERERLIVELAVQRVRILAEKVLSFVDKGELSKADASPVSLADFGAQALLVSAIHTEFPNDLIIGEENADALRADSKLMKKVWDLVNSTRLADEESEKLLGRPKSMEEMCKMIDLGGQTNDSARGRVWVIDPIDGTKTFLAGTQYAIVVALMVDGVDQLGIIGCPKMDWHAGLVSEDAIATQGLGWTVTGVRGHGNYARPMSTGSLLPATPVSKRPARTTYQDAIFLDSMMSEKSRFPNRNDFAEKLGAKLPAMNIYSSSMTYVALALNIGQFRVRAPLPSAPASFIWDHAGGICIVEEAGCKVTDLRGTAIDLTLGRRLAANWGNVIADESMHDQILTVVKDSFQTFPEFEKALG</sequence>
<evidence type="ECO:0000256" key="7">
    <source>
        <dbReference type="SAM" id="MobiDB-lite"/>
    </source>
</evidence>
<feature type="region of interest" description="Disordered" evidence="7">
    <location>
        <begin position="1"/>
        <end position="20"/>
    </location>
</feature>
<protein>
    <submittedName>
        <fullName evidence="8">3',5'-bisphosphate nucleotidase</fullName>
    </submittedName>
</protein>
<dbReference type="PANTHER" id="PTHR43200">
    <property type="entry name" value="PHOSPHATASE"/>
    <property type="match status" value="1"/>
</dbReference>
<dbReference type="Gene3D" id="3.40.190.80">
    <property type="match status" value="1"/>
</dbReference>
<evidence type="ECO:0000256" key="5">
    <source>
        <dbReference type="ARBA" id="ARBA00022842"/>
    </source>
</evidence>
<dbReference type="InterPro" id="IPR000760">
    <property type="entry name" value="Inositol_monophosphatase-like"/>
</dbReference>
<dbReference type="PANTHER" id="PTHR43200:SF2">
    <property type="entry name" value="3'(2'),5'-BISPHOSPHATE NUCLEOTIDASE"/>
    <property type="match status" value="1"/>
</dbReference>
<evidence type="ECO:0000313" key="8">
    <source>
        <dbReference type="EMBL" id="KAF2663367.1"/>
    </source>
</evidence>
<dbReference type="OrthoDB" id="411145at2759"/>
<feature type="binding site" evidence="6">
    <location>
        <position position="155"/>
    </location>
    <ligand>
        <name>Mg(2+)</name>
        <dbReference type="ChEBI" id="CHEBI:18420"/>
        <label>1</label>
        <note>catalytic</note>
    </ligand>
</feature>
<dbReference type="SUPFAM" id="SSF56655">
    <property type="entry name" value="Carbohydrate phosphatase"/>
    <property type="match status" value="1"/>
</dbReference>
<comment type="cofactor">
    <cofactor evidence="1 6">
        <name>Mg(2+)</name>
        <dbReference type="ChEBI" id="CHEBI:18420"/>
    </cofactor>
</comment>
<name>A0A6A6TW45_9PEZI</name>
<dbReference type="InterPro" id="IPR051090">
    <property type="entry name" value="Inositol_monoP_superfamily"/>
</dbReference>
<evidence type="ECO:0000256" key="4">
    <source>
        <dbReference type="ARBA" id="ARBA00022801"/>
    </source>
</evidence>
<evidence type="ECO:0000256" key="3">
    <source>
        <dbReference type="ARBA" id="ARBA00022723"/>
    </source>
</evidence>
<feature type="binding site" evidence="6">
    <location>
        <position position="153"/>
    </location>
    <ligand>
        <name>Mg(2+)</name>
        <dbReference type="ChEBI" id="CHEBI:18420"/>
        <label>1</label>
        <note>catalytic</note>
    </ligand>
</feature>
<keyword evidence="9" id="KW-1185">Reference proteome</keyword>
<feature type="binding site" evidence="6">
    <location>
        <position position="88"/>
    </location>
    <ligand>
        <name>Mg(2+)</name>
        <dbReference type="ChEBI" id="CHEBI:18420"/>
        <label>1</label>
        <note>catalytic</note>
    </ligand>
</feature>
<keyword evidence="4" id="KW-0378">Hydrolase</keyword>
<dbReference type="EMBL" id="MU004246">
    <property type="protein sequence ID" value="KAF2663367.1"/>
    <property type="molecule type" value="Genomic_DNA"/>
</dbReference>
<evidence type="ECO:0000313" key="9">
    <source>
        <dbReference type="Proteomes" id="UP000799302"/>
    </source>
</evidence>
<gene>
    <name evidence="8" type="ORF">BT63DRAFT_430543</name>
</gene>
<evidence type="ECO:0000256" key="2">
    <source>
        <dbReference type="ARBA" id="ARBA00009759"/>
    </source>
</evidence>
<evidence type="ECO:0000256" key="1">
    <source>
        <dbReference type="ARBA" id="ARBA00001946"/>
    </source>
</evidence>
<dbReference type="GO" id="GO:0008441">
    <property type="term" value="F:3'(2'),5'-bisphosphate nucleotidase activity"/>
    <property type="evidence" value="ECO:0007669"/>
    <property type="project" value="TreeGrafter"/>
</dbReference>
<feature type="binding site" evidence="6">
    <location>
        <position position="311"/>
    </location>
    <ligand>
        <name>Mg(2+)</name>
        <dbReference type="ChEBI" id="CHEBI:18420"/>
        <label>1</label>
        <note>catalytic</note>
    </ligand>
</feature>
<feature type="compositionally biased region" description="Polar residues" evidence="7">
    <location>
        <begin position="1"/>
        <end position="18"/>
    </location>
</feature>